<proteinExistence type="predicted"/>
<dbReference type="Gramene" id="XM_028352058.1">
    <property type="protein sequence ID" value="XP_028207859.1"/>
    <property type="gene ID" value="LOC114391058"/>
</dbReference>
<keyword evidence="2" id="KW-1185">Reference proteome</keyword>
<dbReference type="PANTHER" id="PTHR33472">
    <property type="entry name" value="OS01G0106600 PROTEIN"/>
    <property type="match status" value="1"/>
</dbReference>
<comment type="caution">
    <text evidence="1">The sequence shown here is derived from an EMBL/GenBank/DDBJ whole genome shotgun (WGS) entry which is preliminary data.</text>
</comment>
<dbReference type="Proteomes" id="UP000289340">
    <property type="component" value="Chromosome 16"/>
</dbReference>
<dbReference type="AlphaFoldDB" id="A0A445GDA4"/>
<protein>
    <submittedName>
        <fullName evidence="1">Uncharacterized protein</fullName>
    </submittedName>
</protein>
<evidence type="ECO:0000313" key="1">
    <source>
        <dbReference type="EMBL" id="RZB59192.1"/>
    </source>
</evidence>
<dbReference type="EMBL" id="QZWG01000016">
    <property type="protein sequence ID" value="RZB59192.1"/>
    <property type="molecule type" value="Genomic_DNA"/>
</dbReference>
<reference evidence="1 2" key="1">
    <citation type="submission" date="2018-09" db="EMBL/GenBank/DDBJ databases">
        <title>A high-quality reference genome of wild soybean provides a powerful tool to mine soybean genomes.</title>
        <authorList>
            <person name="Xie M."/>
            <person name="Chung C.Y.L."/>
            <person name="Li M.-W."/>
            <person name="Wong F.-L."/>
            <person name="Chan T.-F."/>
            <person name="Lam H.-M."/>
        </authorList>
    </citation>
    <scope>NUCLEOTIDE SEQUENCE [LARGE SCALE GENOMIC DNA]</scope>
    <source>
        <strain evidence="2">cv. W05</strain>
        <tissue evidence="1">Hypocotyl of etiolated seedlings</tissue>
    </source>
</reference>
<sequence length="217" mass="23961">MTNPIPIRPWSRLASLRSVPAPESHPKPHTAELSLKATNTFSNDNNESATKSLPITPDLHSPIEQKLKLTTPITFPTAKLKAQPQIEGNIEKPDGNGNGIGQKNEKEVMMTTKENELMKEKGIHTKLSGSGGQYGIRVITISGENKGACIQITKSHKKPFHKMRSLYANSNVQCVNNSMVFHTSLTHHDPGVHLIIPKKQFGEGLIHLKERDSGQRN</sequence>
<dbReference type="PANTHER" id="PTHR33472:SF1">
    <property type="entry name" value="EXTENSIN-RELATED"/>
    <property type="match status" value="1"/>
</dbReference>
<evidence type="ECO:0000313" key="2">
    <source>
        <dbReference type="Proteomes" id="UP000289340"/>
    </source>
</evidence>
<accession>A0A445GDA4</accession>
<gene>
    <name evidence="1" type="ORF">D0Y65_042461</name>
</gene>
<organism evidence="1 2">
    <name type="scientific">Glycine soja</name>
    <name type="common">Wild soybean</name>
    <dbReference type="NCBI Taxonomy" id="3848"/>
    <lineage>
        <taxon>Eukaryota</taxon>
        <taxon>Viridiplantae</taxon>
        <taxon>Streptophyta</taxon>
        <taxon>Embryophyta</taxon>
        <taxon>Tracheophyta</taxon>
        <taxon>Spermatophyta</taxon>
        <taxon>Magnoliopsida</taxon>
        <taxon>eudicotyledons</taxon>
        <taxon>Gunneridae</taxon>
        <taxon>Pentapetalae</taxon>
        <taxon>rosids</taxon>
        <taxon>fabids</taxon>
        <taxon>Fabales</taxon>
        <taxon>Fabaceae</taxon>
        <taxon>Papilionoideae</taxon>
        <taxon>50 kb inversion clade</taxon>
        <taxon>NPAAA clade</taxon>
        <taxon>indigoferoid/millettioid clade</taxon>
        <taxon>Phaseoleae</taxon>
        <taxon>Glycine</taxon>
        <taxon>Glycine subgen. Soja</taxon>
    </lineage>
</organism>
<name>A0A445GDA4_GLYSO</name>